<dbReference type="SMART" id="SM00240">
    <property type="entry name" value="FHA"/>
    <property type="match status" value="1"/>
</dbReference>
<evidence type="ECO:0000259" key="1">
    <source>
        <dbReference type="PROSITE" id="PS50006"/>
    </source>
</evidence>
<dbReference type="Gene3D" id="2.60.200.20">
    <property type="match status" value="1"/>
</dbReference>
<proteinExistence type="predicted"/>
<dbReference type="EMBL" id="QJKI01000005">
    <property type="protein sequence ID" value="PXX79855.1"/>
    <property type="molecule type" value="Genomic_DNA"/>
</dbReference>
<dbReference type="InterPro" id="IPR000253">
    <property type="entry name" value="FHA_dom"/>
</dbReference>
<name>A0A318KVW4_9NEIS</name>
<organism evidence="2 3">
    <name type="scientific">Rivihabitans pingtungensis</name>
    <dbReference type="NCBI Taxonomy" id="1054498"/>
    <lineage>
        <taxon>Bacteria</taxon>
        <taxon>Pseudomonadati</taxon>
        <taxon>Pseudomonadota</taxon>
        <taxon>Betaproteobacteria</taxon>
        <taxon>Neisseriales</taxon>
        <taxon>Aquaspirillaceae</taxon>
        <taxon>Rivihabitans</taxon>
    </lineage>
</organism>
<keyword evidence="3" id="KW-1185">Reference proteome</keyword>
<reference evidence="2 3" key="1">
    <citation type="submission" date="2018-05" db="EMBL/GenBank/DDBJ databases">
        <title>Genomic Encyclopedia of Type Strains, Phase IV (KMG-IV): sequencing the most valuable type-strain genomes for metagenomic binning, comparative biology and taxonomic classification.</title>
        <authorList>
            <person name="Goeker M."/>
        </authorList>
    </citation>
    <scope>NUCLEOTIDE SEQUENCE [LARGE SCALE GENOMIC DNA]</scope>
    <source>
        <strain evidence="2 3">DSM 29661</strain>
    </source>
</reference>
<evidence type="ECO:0000313" key="3">
    <source>
        <dbReference type="Proteomes" id="UP000247555"/>
    </source>
</evidence>
<dbReference type="CDD" id="cd00060">
    <property type="entry name" value="FHA"/>
    <property type="match status" value="1"/>
</dbReference>
<dbReference type="PROSITE" id="PS50006">
    <property type="entry name" value="FHA_DOMAIN"/>
    <property type="match status" value="1"/>
</dbReference>
<dbReference type="Pfam" id="PF00498">
    <property type="entry name" value="FHA"/>
    <property type="match status" value="1"/>
</dbReference>
<protein>
    <submittedName>
        <fullName evidence="2">FHA domain protein</fullName>
    </submittedName>
</protein>
<dbReference type="SUPFAM" id="SSF49879">
    <property type="entry name" value="SMAD/FHA domain"/>
    <property type="match status" value="1"/>
</dbReference>
<dbReference type="Proteomes" id="UP000247555">
    <property type="component" value="Unassembled WGS sequence"/>
</dbReference>
<comment type="caution">
    <text evidence="2">The sequence shown here is derived from an EMBL/GenBank/DDBJ whole genome shotgun (WGS) entry which is preliminary data.</text>
</comment>
<feature type="domain" description="FHA" evidence="1">
    <location>
        <begin position="19"/>
        <end position="68"/>
    </location>
</feature>
<sequence length="321" mass="36706">MAILHNEHLRRRVMLRPVHTFGRHPASSRTVLQEADVSKLHALVRWNGQQWEICDQSRNGTYVSGDKLLSGQWRALKVGDVIRFAASDEAQWTVSDLEAPCVCLFALDEPCQIRTLHPDENLLPHADAAEVNIYRADERWLLDRMDRVDELADGDCVRIDQQLWEFVQGEALDATQEVSPPGALLESTQALQFDFRLSQNEEHASLDVHVGQQVISLGERIHHYTLATLARQRLRDARQGIEPPSQGWIALDNLARMLGVDPPYINIQMFRARQQISRALPSARQPASLFERRRGEIRFGDHPFRIMKGITEEGRFPYALQ</sequence>
<dbReference type="OrthoDB" id="273564at2"/>
<gene>
    <name evidence="2" type="ORF">DFR34_10553</name>
</gene>
<dbReference type="AlphaFoldDB" id="A0A318KVW4"/>
<evidence type="ECO:0000313" key="2">
    <source>
        <dbReference type="EMBL" id="PXX79855.1"/>
    </source>
</evidence>
<accession>A0A318KVW4</accession>
<dbReference type="RefSeq" id="WP_110390158.1">
    <property type="nucleotide sequence ID" value="NZ_QJKI01000005.1"/>
</dbReference>
<dbReference type="InterPro" id="IPR008984">
    <property type="entry name" value="SMAD_FHA_dom_sf"/>
</dbReference>